<protein>
    <submittedName>
        <fullName evidence="1">Uncharacterized protein</fullName>
    </submittedName>
</protein>
<reference evidence="1 2" key="1">
    <citation type="journal article" date="2019" name="Commun. Biol.">
        <title>The bagworm genome reveals a unique fibroin gene that provides high tensile strength.</title>
        <authorList>
            <person name="Kono N."/>
            <person name="Nakamura H."/>
            <person name="Ohtoshi R."/>
            <person name="Tomita M."/>
            <person name="Numata K."/>
            <person name="Arakawa K."/>
        </authorList>
    </citation>
    <scope>NUCLEOTIDE SEQUENCE [LARGE SCALE GENOMIC DNA]</scope>
</reference>
<keyword evidence="2" id="KW-1185">Reference proteome</keyword>
<name>A0A4C1TWC5_EUMVA</name>
<accession>A0A4C1TWC5</accession>
<evidence type="ECO:0000313" key="1">
    <source>
        <dbReference type="EMBL" id="GBP18317.1"/>
    </source>
</evidence>
<evidence type="ECO:0000313" key="2">
    <source>
        <dbReference type="Proteomes" id="UP000299102"/>
    </source>
</evidence>
<sequence>MYNARNSTALNCLRTTQCAGPTLPDPSFFSPVFSQRQSLVRCTELIHLQKNYGCVTTMTLLTKAESWKSIDTKDEGIHYTSTLAQLRALVIRARINKKGQNNVCRAS</sequence>
<proteinExistence type="predicted"/>
<dbReference type="EMBL" id="BGZK01000095">
    <property type="protein sequence ID" value="GBP18317.1"/>
    <property type="molecule type" value="Genomic_DNA"/>
</dbReference>
<dbReference type="Proteomes" id="UP000299102">
    <property type="component" value="Unassembled WGS sequence"/>
</dbReference>
<organism evidence="1 2">
    <name type="scientific">Eumeta variegata</name>
    <name type="common">Bagworm moth</name>
    <name type="synonym">Eumeta japonica</name>
    <dbReference type="NCBI Taxonomy" id="151549"/>
    <lineage>
        <taxon>Eukaryota</taxon>
        <taxon>Metazoa</taxon>
        <taxon>Ecdysozoa</taxon>
        <taxon>Arthropoda</taxon>
        <taxon>Hexapoda</taxon>
        <taxon>Insecta</taxon>
        <taxon>Pterygota</taxon>
        <taxon>Neoptera</taxon>
        <taxon>Endopterygota</taxon>
        <taxon>Lepidoptera</taxon>
        <taxon>Glossata</taxon>
        <taxon>Ditrysia</taxon>
        <taxon>Tineoidea</taxon>
        <taxon>Psychidae</taxon>
        <taxon>Oiketicinae</taxon>
        <taxon>Eumeta</taxon>
    </lineage>
</organism>
<dbReference type="AlphaFoldDB" id="A0A4C1TWC5"/>
<gene>
    <name evidence="1" type="ORF">EVAR_9164_1</name>
</gene>
<comment type="caution">
    <text evidence="1">The sequence shown here is derived from an EMBL/GenBank/DDBJ whole genome shotgun (WGS) entry which is preliminary data.</text>
</comment>